<comment type="caution">
    <text evidence="1">The sequence shown here is derived from an EMBL/GenBank/DDBJ whole genome shotgun (WGS) entry which is preliminary data.</text>
</comment>
<evidence type="ECO:0000313" key="1">
    <source>
        <dbReference type="EMBL" id="KAK9138300.1"/>
    </source>
</evidence>
<gene>
    <name evidence="1" type="ORF">Sjap_008894</name>
</gene>
<keyword evidence="2" id="KW-1185">Reference proteome</keyword>
<organism evidence="1 2">
    <name type="scientific">Stephania japonica</name>
    <dbReference type="NCBI Taxonomy" id="461633"/>
    <lineage>
        <taxon>Eukaryota</taxon>
        <taxon>Viridiplantae</taxon>
        <taxon>Streptophyta</taxon>
        <taxon>Embryophyta</taxon>
        <taxon>Tracheophyta</taxon>
        <taxon>Spermatophyta</taxon>
        <taxon>Magnoliopsida</taxon>
        <taxon>Ranunculales</taxon>
        <taxon>Menispermaceae</taxon>
        <taxon>Menispermoideae</taxon>
        <taxon>Cissampelideae</taxon>
        <taxon>Stephania</taxon>
    </lineage>
</organism>
<dbReference type="Proteomes" id="UP001417504">
    <property type="component" value="Unassembled WGS sequence"/>
</dbReference>
<evidence type="ECO:0000313" key="2">
    <source>
        <dbReference type="Proteomes" id="UP001417504"/>
    </source>
</evidence>
<sequence length="73" mass="8653">MTPTYQLGDSISQVYTPFEELFRIVFIIQECLLRPILISTLPNSYISELFSRNCWVFWFDTCHCNKFLKPIKG</sequence>
<name>A0AAP0JSR0_9MAGN</name>
<reference evidence="1 2" key="1">
    <citation type="submission" date="2024-01" db="EMBL/GenBank/DDBJ databases">
        <title>Genome assemblies of Stephania.</title>
        <authorList>
            <person name="Yang L."/>
        </authorList>
    </citation>
    <scope>NUCLEOTIDE SEQUENCE [LARGE SCALE GENOMIC DNA]</scope>
    <source>
        <strain evidence="1">QJT</strain>
        <tissue evidence="1">Leaf</tissue>
    </source>
</reference>
<dbReference type="EMBL" id="JBBNAE010000003">
    <property type="protein sequence ID" value="KAK9138300.1"/>
    <property type="molecule type" value="Genomic_DNA"/>
</dbReference>
<proteinExistence type="predicted"/>
<protein>
    <submittedName>
        <fullName evidence="1">Uncharacterized protein</fullName>
    </submittedName>
</protein>
<accession>A0AAP0JSR0</accession>
<dbReference type="AlphaFoldDB" id="A0AAP0JSR0"/>